<protein>
    <recommendedName>
        <fullName evidence="5">Lipoprotein</fullName>
    </recommendedName>
</protein>
<dbReference type="RefSeq" id="WP_179669713.1">
    <property type="nucleotide sequence ID" value="NZ_JACCFP010000001.1"/>
</dbReference>
<dbReference type="AlphaFoldDB" id="A0A853CAF1"/>
<dbReference type="EMBL" id="JACCFP010000001">
    <property type="protein sequence ID" value="NYJ03408.1"/>
    <property type="molecule type" value="Genomic_DNA"/>
</dbReference>
<evidence type="ECO:0000313" key="3">
    <source>
        <dbReference type="EMBL" id="NYJ03408.1"/>
    </source>
</evidence>
<evidence type="ECO:0000313" key="4">
    <source>
        <dbReference type="Proteomes" id="UP000530424"/>
    </source>
</evidence>
<organism evidence="3 4">
    <name type="scientific">Nocardioides thalensis</name>
    <dbReference type="NCBI Taxonomy" id="1914755"/>
    <lineage>
        <taxon>Bacteria</taxon>
        <taxon>Bacillati</taxon>
        <taxon>Actinomycetota</taxon>
        <taxon>Actinomycetes</taxon>
        <taxon>Propionibacteriales</taxon>
        <taxon>Nocardioidaceae</taxon>
        <taxon>Nocardioides</taxon>
    </lineage>
</organism>
<reference evidence="3 4" key="1">
    <citation type="submission" date="2020-07" db="EMBL/GenBank/DDBJ databases">
        <title>Sequencing the genomes of 1000 actinobacteria strains.</title>
        <authorList>
            <person name="Klenk H.-P."/>
        </authorList>
    </citation>
    <scope>NUCLEOTIDE SEQUENCE [LARGE SCALE GENOMIC DNA]</scope>
    <source>
        <strain evidence="3 4">DSM 103833</strain>
    </source>
</reference>
<keyword evidence="2" id="KW-0732">Signal</keyword>
<dbReference type="Proteomes" id="UP000530424">
    <property type="component" value="Unassembled WGS sequence"/>
</dbReference>
<evidence type="ECO:0000256" key="1">
    <source>
        <dbReference type="SAM" id="MobiDB-lite"/>
    </source>
</evidence>
<proteinExistence type="predicted"/>
<dbReference type="PROSITE" id="PS51257">
    <property type="entry name" value="PROKAR_LIPOPROTEIN"/>
    <property type="match status" value="1"/>
</dbReference>
<evidence type="ECO:0008006" key="5">
    <source>
        <dbReference type="Google" id="ProtNLM"/>
    </source>
</evidence>
<comment type="caution">
    <text evidence="3">The sequence shown here is derived from an EMBL/GenBank/DDBJ whole genome shotgun (WGS) entry which is preliminary data.</text>
</comment>
<feature type="chain" id="PRO_5038452579" description="Lipoprotein" evidence="2">
    <location>
        <begin position="25"/>
        <end position="168"/>
    </location>
</feature>
<feature type="compositionally biased region" description="Low complexity" evidence="1">
    <location>
        <begin position="34"/>
        <end position="48"/>
    </location>
</feature>
<accession>A0A853CAF1</accession>
<feature type="signal peptide" evidence="2">
    <location>
        <begin position="1"/>
        <end position="24"/>
    </location>
</feature>
<name>A0A853CAF1_9ACTN</name>
<feature type="region of interest" description="Disordered" evidence="1">
    <location>
        <begin position="27"/>
        <end position="57"/>
    </location>
</feature>
<evidence type="ECO:0000256" key="2">
    <source>
        <dbReference type="SAM" id="SignalP"/>
    </source>
</evidence>
<gene>
    <name evidence="3" type="ORF">HNR19_004106</name>
</gene>
<sequence>MVFPGVRGLAAVAAVATALCVATACSDPGDPEADPTSAAGSTATASPSPSSPPVVPDGLPPAVAELCATYVEMAAAVAGIDPSADTDEVVDELAPVMRGWAEELAGAERPAGVPADVWAGVELLAERILSLPEHPTYEDLEAVATDLSPRDTELFTTASTWFLRTCEE</sequence>
<keyword evidence="4" id="KW-1185">Reference proteome</keyword>